<feature type="non-terminal residue" evidence="2">
    <location>
        <position position="149"/>
    </location>
</feature>
<organism evidence="2">
    <name type="scientific">mine drainage metagenome</name>
    <dbReference type="NCBI Taxonomy" id="410659"/>
    <lineage>
        <taxon>unclassified sequences</taxon>
        <taxon>metagenomes</taxon>
        <taxon>ecological metagenomes</taxon>
    </lineage>
</organism>
<dbReference type="InterPro" id="IPR025669">
    <property type="entry name" value="AAA_dom"/>
</dbReference>
<dbReference type="CDD" id="cd02042">
    <property type="entry name" value="ParAB_family"/>
    <property type="match status" value="1"/>
</dbReference>
<dbReference type="EMBL" id="AUZY01008652">
    <property type="protein sequence ID" value="EQD45223.1"/>
    <property type="molecule type" value="Genomic_DNA"/>
</dbReference>
<gene>
    <name evidence="2" type="ORF">B1B_13154</name>
</gene>
<dbReference type="Pfam" id="PF13614">
    <property type="entry name" value="AAA_31"/>
    <property type="match status" value="1"/>
</dbReference>
<dbReference type="PANTHER" id="PTHR13696">
    <property type="entry name" value="P-LOOP CONTAINING NUCLEOSIDE TRIPHOSPHATE HYDROLASE"/>
    <property type="match status" value="1"/>
</dbReference>
<reference evidence="2" key="2">
    <citation type="journal article" date="2014" name="ISME J.">
        <title>Microbial stratification in low pH oxic and suboxic macroscopic growths along an acid mine drainage.</title>
        <authorList>
            <person name="Mendez-Garcia C."/>
            <person name="Mesa V."/>
            <person name="Sprenger R.R."/>
            <person name="Richter M."/>
            <person name="Diez M.S."/>
            <person name="Solano J."/>
            <person name="Bargiela R."/>
            <person name="Golyshina O.V."/>
            <person name="Manteca A."/>
            <person name="Ramos J.L."/>
            <person name="Gallego J.R."/>
            <person name="Llorente I."/>
            <person name="Martins Dos Santos V.A."/>
            <person name="Jensen O.N."/>
            <person name="Pelaez A.I."/>
            <person name="Sanchez J."/>
            <person name="Ferrer M."/>
        </authorList>
    </citation>
    <scope>NUCLEOTIDE SEQUENCE</scope>
</reference>
<reference evidence="2" key="1">
    <citation type="submission" date="2013-08" db="EMBL/GenBank/DDBJ databases">
        <authorList>
            <person name="Mendez C."/>
            <person name="Richter M."/>
            <person name="Ferrer M."/>
            <person name="Sanchez J."/>
        </authorList>
    </citation>
    <scope>NUCLEOTIDE SEQUENCE</scope>
</reference>
<comment type="caution">
    <text evidence="2">The sequence shown here is derived from an EMBL/GenBank/DDBJ whole genome shotgun (WGS) entry which is preliminary data.</text>
</comment>
<evidence type="ECO:0000313" key="2">
    <source>
        <dbReference type="EMBL" id="EQD45223.1"/>
    </source>
</evidence>
<protein>
    <submittedName>
        <fullName evidence="2">Chromosome partitioning protein, membrane-associated ATPase</fullName>
    </submittedName>
</protein>
<proteinExistence type="predicted"/>
<dbReference type="SUPFAM" id="SSF52540">
    <property type="entry name" value="P-loop containing nucleoside triphosphate hydrolases"/>
    <property type="match status" value="1"/>
</dbReference>
<evidence type="ECO:0000259" key="1">
    <source>
        <dbReference type="Pfam" id="PF13614"/>
    </source>
</evidence>
<dbReference type="InterPro" id="IPR027417">
    <property type="entry name" value="P-loop_NTPase"/>
</dbReference>
<feature type="domain" description="AAA" evidence="1">
    <location>
        <begin position="11"/>
        <end position="122"/>
    </location>
</feature>
<sequence>MLGVEVVEPGRGLADVLLGELPISQAVIELGHPWGFNLVPAEIALARVERELRTGQEFRLRDELQKLGEYHDILIDCPPSLGRLVLSALIAADRVLVVTEPAAPALAGTSDLLDTIEVVNSDYSRVALGGVVVNRVTKTREAERRIAEL</sequence>
<dbReference type="InterPro" id="IPR050678">
    <property type="entry name" value="DNA_Partitioning_ATPase"/>
</dbReference>
<accession>T0ZKN4</accession>
<name>T0ZKN4_9ZZZZ</name>
<dbReference type="AlphaFoldDB" id="T0ZKN4"/>
<dbReference type="Gene3D" id="3.40.50.300">
    <property type="entry name" value="P-loop containing nucleotide triphosphate hydrolases"/>
    <property type="match status" value="1"/>
</dbReference>
<dbReference type="PANTHER" id="PTHR13696:SF99">
    <property type="entry name" value="COBYRINIC ACID AC-DIAMIDE SYNTHASE"/>
    <property type="match status" value="1"/>
</dbReference>